<dbReference type="GO" id="GO:0005737">
    <property type="term" value="C:cytoplasm"/>
    <property type="evidence" value="ECO:0007669"/>
    <property type="project" value="InterPro"/>
</dbReference>
<name>A0A2H0UWH2_9BACT</name>
<dbReference type="SMART" id="SM01133">
    <property type="entry name" value="DeoC"/>
    <property type="match status" value="1"/>
</dbReference>
<dbReference type="PANTHER" id="PTHR10889">
    <property type="entry name" value="DEOXYRIBOSE-PHOSPHATE ALDOLASE"/>
    <property type="match status" value="1"/>
</dbReference>
<dbReference type="SUPFAM" id="SSF51569">
    <property type="entry name" value="Aldolase"/>
    <property type="match status" value="1"/>
</dbReference>
<dbReference type="Pfam" id="PF01791">
    <property type="entry name" value="DeoC"/>
    <property type="match status" value="1"/>
</dbReference>
<protein>
    <recommendedName>
        <fullName evidence="3">Deoxyribose-phosphate aldolase</fullName>
        <ecNumber evidence="3">4.1.2.4</ecNumber>
    </recommendedName>
</protein>
<evidence type="ECO:0000313" key="4">
    <source>
        <dbReference type="EMBL" id="PIR91196.1"/>
    </source>
</evidence>
<dbReference type="InterPro" id="IPR011343">
    <property type="entry name" value="DeoC"/>
</dbReference>
<dbReference type="GO" id="GO:0016052">
    <property type="term" value="P:carbohydrate catabolic process"/>
    <property type="evidence" value="ECO:0007669"/>
    <property type="project" value="TreeGrafter"/>
</dbReference>
<organism evidence="4 5">
    <name type="scientific">bacterium (Candidatus Gribaldobacteria) CG10_big_fil_rev_8_21_14_0_10_41_12</name>
    <dbReference type="NCBI Taxonomy" id="2014277"/>
    <lineage>
        <taxon>Bacteria</taxon>
        <taxon>Candidatus Gribaldobacteria</taxon>
    </lineage>
</organism>
<evidence type="ECO:0000256" key="2">
    <source>
        <dbReference type="ARBA" id="ARBA00023270"/>
    </source>
</evidence>
<dbReference type="InterPro" id="IPR002915">
    <property type="entry name" value="DeoC/FbaB/LacD_aldolase"/>
</dbReference>
<evidence type="ECO:0000256" key="1">
    <source>
        <dbReference type="ARBA" id="ARBA00022490"/>
    </source>
</evidence>
<dbReference type="AlphaFoldDB" id="A0A2H0UWH2"/>
<dbReference type="GO" id="GO:0009264">
    <property type="term" value="P:deoxyribonucleotide catabolic process"/>
    <property type="evidence" value="ECO:0007669"/>
    <property type="project" value="UniProtKB-UniRule"/>
</dbReference>
<reference evidence="5" key="1">
    <citation type="submission" date="2017-09" db="EMBL/GenBank/DDBJ databases">
        <title>Depth-based differentiation of microbial function through sediment-hosted aquifers and enrichment of novel symbionts in the deep terrestrial subsurface.</title>
        <authorList>
            <person name="Probst A.J."/>
            <person name="Ladd B."/>
            <person name="Jarett J.K."/>
            <person name="Geller-Mcgrath D.E."/>
            <person name="Sieber C.M.K."/>
            <person name="Emerson J.B."/>
            <person name="Anantharaman K."/>
            <person name="Thomas B.C."/>
            <person name="Malmstrom R."/>
            <person name="Stieglmeier M."/>
            <person name="Klingl A."/>
            <person name="Woyke T."/>
            <person name="Ryan C.M."/>
            <person name="Banfield J.F."/>
        </authorList>
    </citation>
    <scope>NUCLEOTIDE SEQUENCE [LARGE SCALE GENOMIC DNA]</scope>
</reference>
<dbReference type="Gene3D" id="3.20.20.70">
    <property type="entry name" value="Aldolase class I"/>
    <property type="match status" value="1"/>
</dbReference>
<dbReference type="Proteomes" id="UP000228906">
    <property type="component" value="Unassembled WGS sequence"/>
</dbReference>
<sequence length="233" mass="25821">MSYKKNYMNCKQLAKTIDHTNIDHKATAKDIKKTCAEAKKYGLRGVDVNPQWVGLVSQELAGSDIKTVVLIDPPMGLSSRFRRLDLCRQAKKDGADELDVVINVIDIKYERYDEVLADLKEICKILPTKIIIGSGYLTDEEIKKASEIVKQAGAFCVKTATEKDPLDRIELKEKARHLGIMKKAAPGLQIKASAKIQTYKDALMMIEAGADIIGTSAGVEIVKGCRASLKRRK</sequence>
<proteinExistence type="predicted"/>
<evidence type="ECO:0000313" key="5">
    <source>
        <dbReference type="Proteomes" id="UP000228906"/>
    </source>
</evidence>
<dbReference type="EC" id="4.1.2.4" evidence="3"/>
<dbReference type="NCBIfam" id="TIGR00126">
    <property type="entry name" value="deoC"/>
    <property type="match status" value="1"/>
</dbReference>
<keyword evidence="1" id="KW-0963">Cytoplasm</keyword>
<keyword evidence="2" id="KW-0704">Schiff base</keyword>
<dbReference type="InterPro" id="IPR013785">
    <property type="entry name" value="Aldolase_TIM"/>
</dbReference>
<accession>A0A2H0UWH2</accession>
<dbReference type="PANTHER" id="PTHR10889:SF1">
    <property type="entry name" value="DEOXYRIBOSE-PHOSPHATE ALDOLASE"/>
    <property type="match status" value="1"/>
</dbReference>
<dbReference type="GO" id="GO:0004139">
    <property type="term" value="F:deoxyribose-phosphate aldolase activity"/>
    <property type="evidence" value="ECO:0007669"/>
    <property type="project" value="UniProtKB-UniRule"/>
</dbReference>
<dbReference type="EMBL" id="PFAV01000049">
    <property type="protein sequence ID" value="PIR91196.1"/>
    <property type="molecule type" value="Genomic_DNA"/>
</dbReference>
<dbReference type="PIRSF" id="PIRSF001357">
    <property type="entry name" value="DeoC"/>
    <property type="match status" value="1"/>
</dbReference>
<gene>
    <name evidence="4" type="primary">deoC</name>
    <name evidence="4" type="ORF">COU03_02750</name>
</gene>
<evidence type="ECO:0000256" key="3">
    <source>
        <dbReference type="NCBIfam" id="TIGR00126"/>
    </source>
</evidence>
<comment type="caution">
    <text evidence="4">The sequence shown here is derived from an EMBL/GenBank/DDBJ whole genome shotgun (WGS) entry which is preliminary data.</text>
</comment>